<protein>
    <submittedName>
        <fullName evidence="4">Phosphoribosyltransferase family protein</fullName>
    </submittedName>
</protein>
<dbReference type="Pfam" id="PF00156">
    <property type="entry name" value="Pribosyltran"/>
    <property type="match status" value="1"/>
</dbReference>
<accession>A0ABT7SCR9</accession>
<dbReference type="CDD" id="cd06223">
    <property type="entry name" value="PRTases_typeI"/>
    <property type="match status" value="1"/>
</dbReference>
<evidence type="ECO:0000313" key="5">
    <source>
        <dbReference type="Proteomes" id="UP001529338"/>
    </source>
</evidence>
<gene>
    <name evidence="4" type="ORF">QRT04_03510</name>
</gene>
<keyword evidence="4" id="KW-0808">Transferase</keyword>
<feature type="domain" description="Phosphoribosyltransferase" evidence="3">
    <location>
        <begin position="209"/>
        <end position="253"/>
    </location>
</feature>
<comment type="caution">
    <text evidence="4">The sequence shown here is derived from an EMBL/GenBank/DDBJ whole genome shotgun (WGS) entry which is preliminary data.</text>
</comment>
<name>A0ABT7SCR9_9CELL</name>
<keyword evidence="5" id="KW-1185">Reference proteome</keyword>
<proteinExistence type="inferred from homology"/>
<evidence type="ECO:0000256" key="1">
    <source>
        <dbReference type="ARBA" id="ARBA00008007"/>
    </source>
</evidence>
<dbReference type="InterPro" id="IPR000836">
    <property type="entry name" value="PRTase_dom"/>
</dbReference>
<dbReference type="PANTHER" id="PTHR47505">
    <property type="entry name" value="DNA UTILIZATION PROTEIN YHGH"/>
    <property type="match status" value="1"/>
</dbReference>
<keyword evidence="4" id="KW-0328">Glycosyltransferase</keyword>
<dbReference type="GO" id="GO:0016757">
    <property type="term" value="F:glycosyltransferase activity"/>
    <property type="evidence" value="ECO:0007669"/>
    <property type="project" value="UniProtKB-KW"/>
</dbReference>
<organism evidence="4 5">
    <name type="scientific">Cellulomonas alba</name>
    <dbReference type="NCBI Taxonomy" id="3053467"/>
    <lineage>
        <taxon>Bacteria</taxon>
        <taxon>Bacillati</taxon>
        <taxon>Actinomycetota</taxon>
        <taxon>Actinomycetes</taxon>
        <taxon>Micrococcales</taxon>
        <taxon>Cellulomonadaceae</taxon>
        <taxon>Cellulomonas</taxon>
    </lineage>
</organism>
<evidence type="ECO:0000256" key="2">
    <source>
        <dbReference type="SAM" id="MobiDB-lite"/>
    </source>
</evidence>
<sequence>MPRPSASSLLPALPVAGARVAGPRSLLAELAGLVVPVACGGCGLPDVPWCAGCAALLTVRPWRCEERAARLDRLDGRPLPVWTLAEGVGAARQAVVAWKDRGRVDLTPRFAAALRDAGRTVALAAPAVPASAALRVVGAPSSPAARRRRGGNLVDALARGVAAGLTAGGVAAVPSDALRRRPGADQVGLGARGRARNLAGRVRVRGGGELEVRGRAVVLVDDVLTTGATLAASRAALESAGAVVVGAFTLASTPPPGVAPPSHEVPSARPPG</sequence>
<evidence type="ECO:0000259" key="3">
    <source>
        <dbReference type="Pfam" id="PF00156"/>
    </source>
</evidence>
<dbReference type="Proteomes" id="UP001529338">
    <property type="component" value="Unassembled WGS sequence"/>
</dbReference>
<feature type="region of interest" description="Disordered" evidence="2">
    <location>
        <begin position="251"/>
        <end position="272"/>
    </location>
</feature>
<dbReference type="InterPro" id="IPR051910">
    <property type="entry name" value="ComF/GntX_DNA_util-trans"/>
</dbReference>
<dbReference type="PANTHER" id="PTHR47505:SF1">
    <property type="entry name" value="DNA UTILIZATION PROTEIN YHGH"/>
    <property type="match status" value="1"/>
</dbReference>
<evidence type="ECO:0000313" key="4">
    <source>
        <dbReference type="EMBL" id="MDM7853987.1"/>
    </source>
</evidence>
<reference evidence="4 5" key="1">
    <citation type="submission" date="2023-06" db="EMBL/GenBank/DDBJ databases">
        <title>Cellulomonas sp. MW4 Whole genome sequence.</title>
        <authorList>
            <person name="Park S."/>
        </authorList>
    </citation>
    <scope>NUCLEOTIDE SEQUENCE [LARGE SCALE GENOMIC DNA]</scope>
    <source>
        <strain evidence="4 5">MW4</strain>
    </source>
</reference>
<dbReference type="RefSeq" id="WP_289453529.1">
    <property type="nucleotide sequence ID" value="NZ_JAUCGQ010000001.1"/>
</dbReference>
<dbReference type="Gene3D" id="3.40.50.2020">
    <property type="match status" value="1"/>
</dbReference>
<dbReference type="EMBL" id="JAUCGQ010000001">
    <property type="protein sequence ID" value="MDM7853987.1"/>
    <property type="molecule type" value="Genomic_DNA"/>
</dbReference>
<dbReference type="InterPro" id="IPR029057">
    <property type="entry name" value="PRTase-like"/>
</dbReference>
<comment type="similarity">
    <text evidence="1">Belongs to the ComF/GntX family.</text>
</comment>
<dbReference type="SUPFAM" id="SSF53271">
    <property type="entry name" value="PRTase-like"/>
    <property type="match status" value="1"/>
</dbReference>